<dbReference type="InterPro" id="IPR029061">
    <property type="entry name" value="THDP-binding"/>
</dbReference>
<dbReference type="EMBL" id="KV919614">
    <property type="protein sequence ID" value="OSX69329.1"/>
    <property type="molecule type" value="Genomic_DNA"/>
</dbReference>
<evidence type="ECO:0000259" key="10">
    <source>
        <dbReference type="Pfam" id="PF02775"/>
    </source>
</evidence>
<name>A0A1X6NL14_PORUM</name>
<keyword evidence="9" id="KW-0732">Signal</keyword>
<comment type="cofactor">
    <cofactor evidence="1">
        <name>thiamine diphosphate</name>
        <dbReference type="ChEBI" id="CHEBI:58937"/>
    </cofactor>
</comment>
<dbReference type="GO" id="GO:0001561">
    <property type="term" value="P:fatty acid alpha-oxidation"/>
    <property type="evidence" value="ECO:0007669"/>
    <property type="project" value="TreeGrafter"/>
</dbReference>
<organism evidence="11 12">
    <name type="scientific">Porphyra umbilicalis</name>
    <name type="common">Purple laver</name>
    <name type="synonym">Red alga</name>
    <dbReference type="NCBI Taxonomy" id="2786"/>
    <lineage>
        <taxon>Eukaryota</taxon>
        <taxon>Rhodophyta</taxon>
        <taxon>Bangiophyceae</taxon>
        <taxon>Bangiales</taxon>
        <taxon>Bangiaceae</taxon>
        <taxon>Porphyra</taxon>
    </lineage>
</organism>
<dbReference type="EC" id="4.1.2.63" evidence="8"/>
<accession>A0A1X6NL14</accession>
<gene>
    <name evidence="11" type="ORF">BU14_1617s0002</name>
</gene>
<dbReference type="Proteomes" id="UP000218209">
    <property type="component" value="Unassembled WGS sequence"/>
</dbReference>
<protein>
    <recommendedName>
        <fullName evidence="8">2-hydroxyacyl-CoA lyase</fullName>
        <ecNumber evidence="8">4.1.2.63</ecNumber>
    </recommendedName>
</protein>
<keyword evidence="3" id="KW-0460">Magnesium</keyword>
<dbReference type="PANTHER" id="PTHR43710">
    <property type="entry name" value="2-HYDROXYACYL-COA LYASE"/>
    <property type="match status" value="1"/>
</dbReference>
<dbReference type="GO" id="GO:0005777">
    <property type="term" value="C:peroxisome"/>
    <property type="evidence" value="ECO:0007669"/>
    <property type="project" value="TreeGrafter"/>
</dbReference>
<comment type="catalytic activity">
    <reaction evidence="7">
        <text>an (R)-2-hydroxy-long-chain-fatty acyl-CoA = a long-chain fatty aldehyde + formyl-CoA</text>
        <dbReference type="Rhea" id="RHEA:67444"/>
        <dbReference type="ChEBI" id="CHEBI:17176"/>
        <dbReference type="ChEBI" id="CHEBI:57376"/>
        <dbReference type="ChEBI" id="CHEBI:170012"/>
        <dbReference type="EC" id="4.1.2.63"/>
    </reaction>
    <physiologicalReaction direction="left-to-right" evidence="7">
        <dbReference type="Rhea" id="RHEA:67445"/>
    </physiologicalReaction>
</comment>
<evidence type="ECO:0000256" key="1">
    <source>
        <dbReference type="ARBA" id="ARBA00001964"/>
    </source>
</evidence>
<dbReference type="GO" id="GO:0000287">
    <property type="term" value="F:magnesium ion binding"/>
    <property type="evidence" value="ECO:0007669"/>
    <property type="project" value="InterPro"/>
</dbReference>
<evidence type="ECO:0000256" key="8">
    <source>
        <dbReference type="ARBA" id="ARBA00044518"/>
    </source>
</evidence>
<dbReference type="InterPro" id="IPR045025">
    <property type="entry name" value="HACL1-like"/>
</dbReference>
<evidence type="ECO:0000256" key="9">
    <source>
        <dbReference type="SAM" id="SignalP"/>
    </source>
</evidence>
<proteinExistence type="predicted"/>
<dbReference type="PROSITE" id="PS00187">
    <property type="entry name" value="TPP_ENZYMES"/>
    <property type="match status" value="1"/>
</dbReference>
<keyword evidence="12" id="KW-1185">Reference proteome</keyword>
<keyword evidence="5" id="KW-0456">Lyase</keyword>
<evidence type="ECO:0000256" key="4">
    <source>
        <dbReference type="ARBA" id="ARBA00023052"/>
    </source>
</evidence>
<feature type="signal peptide" evidence="9">
    <location>
        <begin position="1"/>
        <end position="33"/>
    </location>
</feature>
<evidence type="ECO:0000256" key="7">
    <source>
        <dbReference type="ARBA" id="ARBA00044454"/>
    </source>
</evidence>
<feature type="chain" id="PRO_5012914129" description="2-hydroxyacyl-CoA lyase" evidence="9">
    <location>
        <begin position="34"/>
        <end position="209"/>
    </location>
</feature>
<comment type="catalytic activity">
    <reaction evidence="6">
        <text>a 2-hydroxy-3-methyl fatty acyl-CoA = a 2-methyl-branched fatty aldehyde + formyl-CoA</text>
        <dbReference type="Rhea" id="RHEA:25375"/>
        <dbReference type="ChEBI" id="CHEBI:49188"/>
        <dbReference type="ChEBI" id="CHEBI:57376"/>
        <dbReference type="ChEBI" id="CHEBI:58783"/>
        <dbReference type="EC" id="4.1.2.63"/>
    </reaction>
    <physiologicalReaction direction="left-to-right" evidence="6">
        <dbReference type="Rhea" id="RHEA:25376"/>
    </physiologicalReaction>
</comment>
<dbReference type="OrthoDB" id="3633556at2759"/>
<evidence type="ECO:0000256" key="5">
    <source>
        <dbReference type="ARBA" id="ARBA00023239"/>
    </source>
</evidence>
<dbReference type="GO" id="GO:0030976">
    <property type="term" value="F:thiamine pyrophosphate binding"/>
    <property type="evidence" value="ECO:0007669"/>
    <property type="project" value="InterPro"/>
</dbReference>
<dbReference type="PANTHER" id="PTHR43710:SF2">
    <property type="entry name" value="2-HYDROXYACYL-COA LYASE 1"/>
    <property type="match status" value="1"/>
</dbReference>
<dbReference type="CDD" id="cd02004">
    <property type="entry name" value="TPP_BZL_OCoD_HPCL"/>
    <property type="match status" value="1"/>
</dbReference>
<dbReference type="InterPro" id="IPR011766">
    <property type="entry name" value="TPP_enzyme_TPP-bd"/>
</dbReference>
<dbReference type="InterPro" id="IPR000399">
    <property type="entry name" value="TPP-bd_CS"/>
</dbReference>
<dbReference type="Gene3D" id="3.40.50.970">
    <property type="match status" value="1"/>
</dbReference>
<dbReference type="GO" id="GO:0106359">
    <property type="term" value="F:2-hydroxyacyl-CoA lyase activity"/>
    <property type="evidence" value="ECO:0007669"/>
    <property type="project" value="UniProtKB-EC"/>
</dbReference>
<reference evidence="11 12" key="1">
    <citation type="submission" date="2017-03" db="EMBL/GenBank/DDBJ databases">
        <title>WGS assembly of Porphyra umbilicalis.</title>
        <authorList>
            <person name="Brawley S.H."/>
            <person name="Blouin N.A."/>
            <person name="Ficko-Blean E."/>
            <person name="Wheeler G.L."/>
            <person name="Lohr M."/>
            <person name="Goodson H.V."/>
            <person name="Jenkins J.W."/>
            <person name="Blaby-Haas C.E."/>
            <person name="Helliwell K.E."/>
            <person name="Chan C."/>
            <person name="Marriage T."/>
            <person name="Bhattacharya D."/>
            <person name="Klein A.S."/>
            <person name="Badis Y."/>
            <person name="Brodie J."/>
            <person name="Cao Y."/>
            <person name="Collen J."/>
            <person name="Dittami S.M."/>
            <person name="Gachon C.M."/>
            <person name="Green B.R."/>
            <person name="Karpowicz S."/>
            <person name="Kim J.W."/>
            <person name="Kudahl U."/>
            <person name="Lin S."/>
            <person name="Michel G."/>
            <person name="Mittag M."/>
            <person name="Olson B.J."/>
            <person name="Pangilinan J."/>
            <person name="Peng Y."/>
            <person name="Qiu H."/>
            <person name="Shu S."/>
            <person name="Singer J.T."/>
            <person name="Smith A.G."/>
            <person name="Sprecher B.N."/>
            <person name="Wagner V."/>
            <person name="Wang W."/>
            <person name="Wang Z.-Y."/>
            <person name="Yan J."/>
            <person name="Yarish C."/>
            <person name="Zoeuner-Riek S."/>
            <person name="Zhuang Y."/>
            <person name="Zou Y."/>
            <person name="Lindquist E.A."/>
            <person name="Grimwood J."/>
            <person name="Barry K."/>
            <person name="Rokhsar D.S."/>
            <person name="Schmutz J."/>
            <person name="Stiller J.W."/>
            <person name="Grossman A.R."/>
            <person name="Prochnik S.E."/>
        </authorList>
    </citation>
    <scope>NUCLEOTIDE SEQUENCE [LARGE SCALE GENOMIC DNA]</scope>
    <source>
        <strain evidence="11">4086291</strain>
    </source>
</reference>
<evidence type="ECO:0000256" key="3">
    <source>
        <dbReference type="ARBA" id="ARBA00022842"/>
    </source>
</evidence>
<evidence type="ECO:0000313" key="12">
    <source>
        <dbReference type="Proteomes" id="UP000218209"/>
    </source>
</evidence>
<evidence type="ECO:0000256" key="2">
    <source>
        <dbReference type="ARBA" id="ARBA00022723"/>
    </source>
</evidence>
<feature type="domain" description="Thiamine pyrophosphate enzyme TPP-binding" evidence="10">
    <location>
        <begin position="45"/>
        <end position="192"/>
    </location>
</feature>
<keyword evidence="4" id="KW-0786">Thiamine pyrophosphate</keyword>
<evidence type="ECO:0000256" key="6">
    <source>
        <dbReference type="ARBA" id="ARBA00044451"/>
    </source>
</evidence>
<dbReference type="AlphaFoldDB" id="A0A1X6NL14"/>
<sequence>MAARLARATPPGAPMDFHAALAVLAAAVAAAEAAGTPVTLASEGANTMDIGRAVLTHERPRDRLDAGTWGTMGVGLGYALAAAVVRPAGVVVALEGDSAFGFSGMEVETACRYRLPIVVVVFNNGGIYGGAGVSGPGAWAADPPPTSFVPAARYEALATAFGGEGYYVEEPVVLREVLDKALADRVPAVVNVRIDPTAGTESGRMTAHN</sequence>
<dbReference type="Pfam" id="PF02775">
    <property type="entry name" value="TPP_enzyme_C"/>
    <property type="match status" value="1"/>
</dbReference>
<dbReference type="SUPFAM" id="SSF52518">
    <property type="entry name" value="Thiamin diphosphate-binding fold (THDP-binding)"/>
    <property type="match status" value="1"/>
</dbReference>
<keyword evidence="2" id="KW-0479">Metal-binding</keyword>
<evidence type="ECO:0000313" key="11">
    <source>
        <dbReference type="EMBL" id="OSX69329.1"/>
    </source>
</evidence>